<dbReference type="GO" id="GO:0004190">
    <property type="term" value="F:aspartic-type endopeptidase activity"/>
    <property type="evidence" value="ECO:0007669"/>
    <property type="project" value="InterPro"/>
</dbReference>
<accession>A0A1I7XBG6</accession>
<proteinExistence type="predicted"/>
<dbReference type="InterPro" id="IPR021109">
    <property type="entry name" value="Peptidase_aspartic_dom_sf"/>
</dbReference>
<dbReference type="PROSITE" id="PS00141">
    <property type="entry name" value="ASP_PROTEASE"/>
    <property type="match status" value="1"/>
</dbReference>
<dbReference type="SUPFAM" id="SSF50630">
    <property type="entry name" value="Acid proteases"/>
    <property type="match status" value="1"/>
</dbReference>
<dbReference type="WBParaSite" id="Hba_15031">
    <property type="protein sequence ID" value="Hba_15031"/>
    <property type="gene ID" value="Hba_15031"/>
</dbReference>
<dbReference type="GO" id="GO:0006508">
    <property type="term" value="P:proteolysis"/>
    <property type="evidence" value="ECO:0007669"/>
    <property type="project" value="InterPro"/>
</dbReference>
<evidence type="ECO:0000313" key="2">
    <source>
        <dbReference type="WBParaSite" id="Hba_15031"/>
    </source>
</evidence>
<dbReference type="Gene3D" id="2.40.70.10">
    <property type="entry name" value="Acid Proteases"/>
    <property type="match status" value="1"/>
</dbReference>
<dbReference type="InterPro" id="IPR001969">
    <property type="entry name" value="Aspartic_peptidase_AS"/>
</dbReference>
<sequence length="109" mass="12720">MTMMALPNFVQKMRRQLRKAMVNNVTLEETTIEMPELRVEEPRRIATYYVPEIYSIICSINGRLNDLPYIEVIINHRRHNALLDSGASVSYLGTTTLRSLGERKMIKYM</sequence>
<name>A0A1I7XBG6_HETBA</name>
<dbReference type="Proteomes" id="UP000095283">
    <property type="component" value="Unplaced"/>
</dbReference>
<protein>
    <submittedName>
        <fullName evidence="2">Peptidase A2 domain-containing protein</fullName>
    </submittedName>
</protein>
<organism evidence="1 2">
    <name type="scientific">Heterorhabditis bacteriophora</name>
    <name type="common">Entomopathogenic nematode worm</name>
    <dbReference type="NCBI Taxonomy" id="37862"/>
    <lineage>
        <taxon>Eukaryota</taxon>
        <taxon>Metazoa</taxon>
        <taxon>Ecdysozoa</taxon>
        <taxon>Nematoda</taxon>
        <taxon>Chromadorea</taxon>
        <taxon>Rhabditida</taxon>
        <taxon>Rhabditina</taxon>
        <taxon>Rhabditomorpha</taxon>
        <taxon>Strongyloidea</taxon>
        <taxon>Heterorhabditidae</taxon>
        <taxon>Heterorhabditis</taxon>
    </lineage>
</organism>
<dbReference type="AlphaFoldDB" id="A0A1I7XBG6"/>
<keyword evidence="1" id="KW-1185">Reference proteome</keyword>
<reference evidence="2" key="1">
    <citation type="submission" date="2016-11" db="UniProtKB">
        <authorList>
            <consortium name="WormBaseParasite"/>
        </authorList>
    </citation>
    <scope>IDENTIFICATION</scope>
</reference>
<evidence type="ECO:0000313" key="1">
    <source>
        <dbReference type="Proteomes" id="UP000095283"/>
    </source>
</evidence>